<feature type="signal peptide" evidence="1">
    <location>
        <begin position="1"/>
        <end position="20"/>
    </location>
</feature>
<evidence type="ECO:0000313" key="2">
    <source>
        <dbReference type="EMBL" id="RFZ92985.1"/>
    </source>
</evidence>
<dbReference type="OrthoDB" id="921675at2"/>
<evidence type="ECO:0008006" key="4">
    <source>
        <dbReference type="Google" id="ProtNLM"/>
    </source>
</evidence>
<gene>
    <name evidence="2" type="ORF">D0C36_16500</name>
</gene>
<evidence type="ECO:0000256" key="1">
    <source>
        <dbReference type="SAM" id="SignalP"/>
    </source>
</evidence>
<evidence type="ECO:0000313" key="3">
    <source>
        <dbReference type="Proteomes" id="UP000264217"/>
    </source>
</evidence>
<dbReference type="AlphaFoldDB" id="A0A372NUV5"/>
<proteinExistence type="predicted"/>
<accession>A0A372NUV5</accession>
<protein>
    <recommendedName>
        <fullName evidence="4">DUF2268 domain-containing protein</fullName>
    </recommendedName>
</protein>
<feature type="chain" id="PRO_5017011626" description="DUF2268 domain-containing protein" evidence="1">
    <location>
        <begin position="21"/>
        <end position="365"/>
    </location>
</feature>
<dbReference type="EMBL" id="QWDC01000002">
    <property type="protein sequence ID" value="RFZ92985.1"/>
    <property type="molecule type" value="Genomic_DNA"/>
</dbReference>
<name>A0A372NUV5_9SPHI</name>
<organism evidence="2 3">
    <name type="scientific">Mucilaginibacter conchicola</name>
    <dbReference type="NCBI Taxonomy" id="2303333"/>
    <lineage>
        <taxon>Bacteria</taxon>
        <taxon>Pseudomonadati</taxon>
        <taxon>Bacteroidota</taxon>
        <taxon>Sphingobacteriia</taxon>
        <taxon>Sphingobacteriales</taxon>
        <taxon>Sphingobacteriaceae</taxon>
        <taxon>Mucilaginibacter</taxon>
    </lineage>
</organism>
<keyword evidence="1" id="KW-0732">Signal</keyword>
<sequence>MRAKLTLLITSLLLSVTAFAAKPAGKLTISLDFESAKLITTLLSRKTVTAAQIDKVADVYGSRQLIAKVKGYSGAGAEIFKSTLREIIETGAIKGDDPYNWKAVKANLPAITALIKKLSASPDAFMNEVKEKIEAYTSDKITANVRACFLVGGGSLGFTQGEETTFNVALQKIGDDYEGLKLLVAHELYHSIQAAGFASRKADSKGLPYNVKATFALLYNLWTEGTANLVGDFVGMKNPAPFSKTQLDEYQKNADRMRENFAMFEALAYKCYNDTAAKRYDVYYNIAFSTAFDETGYYTGYEMAKKIEKYEGKQALANMLTQDLLVFAETYVKLYKAHPEDKTFIRFDASTENVLQNLVPWREKM</sequence>
<dbReference type="RefSeq" id="WP_117392694.1">
    <property type="nucleotide sequence ID" value="NZ_QWDC01000002.1"/>
</dbReference>
<dbReference type="Proteomes" id="UP000264217">
    <property type="component" value="Unassembled WGS sequence"/>
</dbReference>
<dbReference type="InterPro" id="IPR043754">
    <property type="entry name" value="DUF5700"/>
</dbReference>
<comment type="caution">
    <text evidence="2">The sequence shown here is derived from an EMBL/GenBank/DDBJ whole genome shotgun (WGS) entry which is preliminary data.</text>
</comment>
<keyword evidence="3" id="KW-1185">Reference proteome</keyword>
<dbReference type="Pfam" id="PF18958">
    <property type="entry name" value="DUF5700"/>
    <property type="match status" value="1"/>
</dbReference>
<reference evidence="2 3" key="1">
    <citation type="submission" date="2018-08" db="EMBL/GenBank/DDBJ databases">
        <title>Mucilaginibacter sp. MYSH2.</title>
        <authorList>
            <person name="Seo T."/>
        </authorList>
    </citation>
    <scope>NUCLEOTIDE SEQUENCE [LARGE SCALE GENOMIC DNA]</scope>
    <source>
        <strain evidence="2 3">MYSH2</strain>
    </source>
</reference>